<reference evidence="1 2" key="1">
    <citation type="submission" date="2016-02" db="EMBL/GenBank/DDBJ databases">
        <authorList>
            <person name="Wen L."/>
            <person name="He K."/>
            <person name="Yang H."/>
        </authorList>
    </citation>
    <scope>NUCLEOTIDE SEQUENCE [LARGE SCALE GENOMIC DNA]</scope>
</reference>
<dbReference type="Proteomes" id="UP000225538">
    <property type="component" value="Segment"/>
</dbReference>
<gene>
    <name evidence="1" type="ORF">DNAM5_260</name>
</gene>
<organism evidence="1 2">
    <name type="scientific">Bacillus phage Vinny</name>
    <dbReference type="NCBI Taxonomy" id="1805955"/>
    <lineage>
        <taxon>Viruses</taxon>
        <taxon>Duplodnaviria</taxon>
        <taxon>Heunggongvirae</taxon>
        <taxon>Uroviricota</taxon>
        <taxon>Caudoviricetes</taxon>
        <taxon>Herelleviridae</taxon>
        <taxon>Bastillevirinae</taxon>
        <taxon>Bastillevirus</taxon>
        <taxon>Bastillevirus evoli</taxon>
    </lineage>
</organism>
<evidence type="ECO:0000313" key="2">
    <source>
        <dbReference type="Proteomes" id="UP000225538"/>
    </source>
</evidence>
<name>A0A143FKJ5_9CAUD</name>
<accession>A0A143FKJ5</accession>
<protein>
    <submittedName>
        <fullName evidence="1">Uncharacterized protein</fullName>
    </submittedName>
</protein>
<proteinExistence type="predicted"/>
<sequence>MTYRERLFDQWEKEDEAIYRRHVYDDSVRSYNIGDVFALVLTEEPDGRLHGYYKVHKTNMTLTLDGEGMTRGKILKMMWDKARQINPALPVPVPVA</sequence>
<dbReference type="EMBL" id="KU737346">
    <property type="protein sequence ID" value="AMW62004.1"/>
    <property type="molecule type" value="Genomic_DNA"/>
</dbReference>
<evidence type="ECO:0000313" key="1">
    <source>
        <dbReference type="EMBL" id="AMW62004.1"/>
    </source>
</evidence>